<dbReference type="InterPro" id="IPR024775">
    <property type="entry name" value="DinB-like"/>
</dbReference>
<evidence type="ECO:0000259" key="1">
    <source>
        <dbReference type="Pfam" id="PF12867"/>
    </source>
</evidence>
<feature type="domain" description="DinB-like" evidence="1">
    <location>
        <begin position="137"/>
        <end position="271"/>
    </location>
</feature>
<comment type="caution">
    <text evidence="2">The sequence shown here is derived from an EMBL/GenBank/DDBJ whole genome shotgun (WGS) entry which is preliminary data.</text>
</comment>
<proteinExistence type="predicted"/>
<protein>
    <recommendedName>
        <fullName evidence="1">DinB-like domain-containing protein</fullName>
    </recommendedName>
</protein>
<evidence type="ECO:0000313" key="3">
    <source>
        <dbReference type="Proteomes" id="UP000682111"/>
    </source>
</evidence>
<name>A0A919WFW9_9BACI</name>
<evidence type="ECO:0000313" key="2">
    <source>
        <dbReference type="EMBL" id="GIN61165.1"/>
    </source>
</evidence>
<dbReference type="AlphaFoldDB" id="A0A919WFW9"/>
<dbReference type="SUPFAM" id="SSF109854">
    <property type="entry name" value="DinB/YfiT-like putative metalloenzymes"/>
    <property type="match status" value="1"/>
</dbReference>
<dbReference type="Gene3D" id="3.10.180.10">
    <property type="entry name" value="2,3-Dihydroxybiphenyl 1,2-Dioxygenase, domain 1"/>
    <property type="match status" value="1"/>
</dbReference>
<accession>A0A919WFW9</accession>
<dbReference type="InterPro" id="IPR029068">
    <property type="entry name" value="Glyas_Bleomycin-R_OHBP_Dase"/>
</dbReference>
<dbReference type="EMBL" id="BORC01000002">
    <property type="protein sequence ID" value="GIN61165.1"/>
    <property type="molecule type" value="Genomic_DNA"/>
</dbReference>
<organism evidence="2 3">
    <name type="scientific">Robertmurraya siralis</name>
    <dbReference type="NCBI Taxonomy" id="77777"/>
    <lineage>
        <taxon>Bacteria</taxon>
        <taxon>Bacillati</taxon>
        <taxon>Bacillota</taxon>
        <taxon>Bacilli</taxon>
        <taxon>Bacillales</taxon>
        <taxon>Bacillaceae</taxon>
        <taxon>Robertmurraya</taxon>
    </lineage>
</organism>
<dbReference type="Pfam" id="PF12867">
    <property type="entry name" value="DinB_2"/>
    <property type="match status" value="1"/>
</dbReference>
<dbReference type="RefSeq" id="WP_095311099.1">
    <property type="nucleotide sequence ID" value="NZ_BORC01000002.1"/>
</dbReference>
<keyword evidence="3" id="KW-1185">Reference proteome</keyword>
<dbReference type="SUPFAM" id="SSF54593">
    <property type="entry name" value="Glyoxalase/Bleomycin resistance protein/Dihydroxybiphenyl dioxygenase"/>
    <property type="match status" value="1"/>
</dbReference>
<dbReference type="Proteomes" id="UP000682111">
    <property type="component" value="Unassembled WGS sequence"/>
</dbReference>
<sequence>MNHLANIKVVVPSIASTLEFYKDILQFNVLFFDDRQKAAMVEFDSGQNLLLVEDSSLDVTRWLAPSYHLVNSGERLYFRGNSSHIASVKLNEVEVTKIEKEWGDTILEVTDPNGYILSFWEGKELSFLELLEFYELAPIRLKKALEGLNERDLDLVRAPGKWSIRQTVLHMVDSDASSLAMVKFALAEPGRIFNANGYNPDTWVEGLDYQHRTIGAEVALFIAIRKHISGLLRHLPNAMDRTIQISSGPVVTVRERIRLLMSHALGHIEQILETRRIHGK</sequence>
<dbReference type="Gene3D" id="1.20.120.450">
    <property type="entry name" value="dinb family like domain"/>
    <property type="match status" value="1"/>
</dbReference>
<gene>
    <name evidence="2" type="ORF">J27TS8_11580</name>
</gene>
<dbReference type="InterPro" id="IPR034660">
    <property type="entry name" value="DinB/YfiT-like"/>
</dbReference>
<dbReference type="CDD" id="cd06587">
    <property type="entry name" value="VOC"/>
    <property type="match status" value="1"/>
</dbReference>
<reference evidence="2" key="1">
    <citation type="submission" date="2021-03" db="EMBL/GenBank/DDBJ databases">
        <title>Antimicrobial resistance genes in bacteria isolated from Japanese honey, and their potential for conferring macrolide and lincosamide resistance in the American foulbrood pathogen Paenibacillus larvae.</title>
        <authorList>
            <person name="Okamoto M."/>
            <person name="Kumagai M."/>
            <person name="Kanamori H."/>
            <person name="Takamatsu D."/>
        </authorList>
    </citation>
    <scope>NUCLEOTIDE SEQUENCE</scope>
    <source>
        <strain evidence="2">J27TS8</strain>
    </source>
</reference>